<dbReference type="InterPro" id="IPR050229">
    <property type="entry name" value="GlpE_sulfurtransferase"/>
</dbReference>
<dbReference type="Pfam" id="PF00581">
    <property type="entry name" value="Rhodanese"/>
    <property type="match status" value="1"/>
</dbReference>
<dbReference type="SMART" id="SM00450">
    <property type="entry name" value="RHOD"/>
    <property type="match status" value="1"/>
</dbReference>
<dbReference type="EMBL" id="NRSD01000004">
    <property type="protein sequence ID" value="MBK1644235.1"/>
    <property type="molecule type" value="Genomic_DNA"/>
</dbReference>
<dbReference type="PANTHER" id="PTHR43031:SF17">
    <property type="entry name" value="SULFURTRANSFERASE YTWF-RELATED"/>
    <property type="match status" value="1"/>
</dbReference>
<dbReference type="RefSeq" id="WP_200387027.1">
    <property type="nucleotide sequence ID" value="NZ_NRSD01000004.1"/>
</dbReference>
<dbReference type="Gene3D" id="3.40.250.10">
    <property type="entry name" value="Rhodanese-like domain"/>
    <property type="match status" value="1"/>
</dbReference>
<evidence type="ECO:0000313" key="3">
    <source>
        <dbReference type="Proteomes" id="UP001138802"/>
    </source>
</evidence>
<dbReference type="PANTHER" id="PTHR43031">
    <property type="entry name" value="FAD-DEPENDENT OXIDOREDUCTASE"/>
    <property type="match status" value="1"/>
</dbReference>
<sequence length="106" mass="11749">MQQMTPAQAAQWMASAPEAPVLLDVREPWEFAICHIEGALSIPMGQIPGALSRLDPTREILVICHHGIRSYQVARFLQQQGFNRVINLTGGVAAWAHDQDPSMPVY</sequence>
<dbReference type="InterPro" id="IPR001763">
    <property type="entry name" value="Rhodanese-like_dom"/>
</dbReference>
<dbReference type="SUPFAM" id="SSF52821">
    <property type="entry name" value="Rhodanese/Cell cycle control phosphatase"/>
    <property type="match status" value="1"/>
</dbReference>
<dbReference type="InterPro" id="IPR036873">
    <property type="entry name" value="Rhodanese-like_dom_sf"/>
</dbReference>
<dbReference type="PROSITE" id="PS50206">
    <property type="entry name" value="RHODANESE_3"/>
    <property type="match status" value="1"/>
</dbReference>
<dbReference type="AlphaFoldDB" id="A0A9X0WGN8"/>
<gene>
    <name evidence="2" type="ORF">CKO25_06115</name>
</gene>
<protein>
    <submittedName>
        <fullName evidence="2">Sulfurtransferase</fullName>
    </submittedName>
</protein>
<feature type="domain" description="Rhodanese" evidence="1">
    <location>
        <begin position="16"/>
        <end position="104"/>
    </location>
</feature>
<proteinExistence type="predicted"/>
<evidence type="ECO:0000313" key="2">
    <source>
        <dbReference type="EMBL" id="MBK1644235.1"/>
    </source>
</evidence>
<evidence type="ECO:0000259" key="1">
    <source>
        <dbReference type="PROSITE" id="PS50206"/>
    </source>
</evidence>
<name>A0A9X0WGN8_9GAMM</name>
<comment type="caution">
    <text evidence="2">The sequence shown here is derived from an EMBL/GenBank/DDBJ whole genome shotgun (WGS) entry which is preliminary data.</text>
</comment>
<keyword evidence="3" id="KW-1185">Reference proteome</keyword>
<reference evidence="2 3" key="1">
    <citation type="journal article" date="2020" name="Microorganisms">
        <title>Osmotic Adaptation and Compatible Solute Biosynthesis of Phototrophic Bacteria as Revealed from Genome Analyses.</title>
        <authorList>
            <person name="Imhoff J.F."/>
            <person name="Rahn T."/>
            <person name="Kunzel S."/>
            <person name="Keller A."/>
            <person name="Neulinger S.C."/>
        </authorList>
    </citation>
    <scope>NUCLEOTIDE SEQUENCE [LARGE SCALE GENOMIC DNA]</scope>
    <source>
        <strain evidence="2 3">DSM 21303</strain>
    </source>
</reference>
<dbReference type="Proteomes" id="UP001138802">
    <property type="component" value="Unassembled WGS sequence"/>
</dbReference>
<accession>A0A9X0WGN8</accession>
<organism evidence="2 3">
    <name type="scientific">Thiocapsa imhoffii</name>
    <dbReference type="NCBI Taxonomy" id="382777"/>
    <lineage>
        <taxon>Bacteria</taxon>
        <taxon>Pseudomonadati</taxon>
        <taxon>Pseudomonadota</taxon>
        <taxon>Gammaproteobacteria</taxon>
        <taxon>Chromatiales</taxon>
        <taxon>Chromatiaceae</taxon>
        <taxon>Thiocapsa</taxon>
    </lineage>
</organism>